<gene>
    <name evidence="11" type="ORF">ILEXP_LOCUS22152</name>
</gene>
<dbReference type="AlphaFoldDB" id="A0ABC8SAJ9"/>
<evidence type="ECO:0000256" key="8">
    <source>
        <dbReference type="ARBA" id="ARBA00066640"/>
    </source>
</evidence>
<evidence type="ECO:0000313" key="11">
    <source>
        <dbReference type="EMBL" id="CAK9153850.1"/>
    </source>
</evidence>
<proteinExistence type="inferred from homology"/>
<feature type="binding site" evidence="10">
    <location>
        <position position="131"/>
    </location>
    <ligand>
        <name>substrate</name>
    </ligand>
</feature>
<keyword evidence="4" id="KW-0378">Hydrolase</keyword>
<keyword evidence="3" id="KW-0934">Plastid</keyword>
<evidence type="ECO:0000256" key="9">
    <source>
        <dbReference type="PIRSR" id="PIRSR613078-1"/>
    </source>
</evidence>
<dbReference type="PANTHER" id="PTHR48100">
    <property type="entry name" value="BROAD-SPECIFICITY PHOSPHATASE YOR283W-RELATED"/>
    <property type="match status" value="1"/>
</dbReference>
<evidence type="ECO:0000256" key="4">
    <source>
        <dbReference type="ARBA" id="ARBA00022801"/>
    </source>
</evidence>
<evidence type="ECO:0000256" key="6">
    <source>
        <dbReference type="ARBA" id="ARBA00038362"/>
    </source>
</evidence>
<dbReference type="GO" id="GO:0009570">
    <property type="term" value="C:chloroplast stroma"/>
    <property type="evidence" value="ECO:0007669"/>
    <property type="project" value="UniProtKB-SubCell"/>
</dbReference>
<dbReference type="CDD" id="cd07067">
    <property type="entry name" value="HP_PGM_like"/>
    <property type="match status" value="2"/>
</dbReference>
<keyword evidence="12" id="KW-1185">Reference proteome</keyword>
<organism evidence="11 12">
    <name type="scientific">Ilex paraguariensis</name>
    <name type="common">yerba mate</name>
    <dbReference type="NCBI Taxonomy" id="185542"/>
    <lineage>
        <taxon>Eukaryota</taxon>
        <taxon>Viridiplantae</taxon>
        <taxon>Streptophyta</taxon>
        <taxon>Embryophyta</taxon>
        <taxon>Tracheophyta</taxon>
        <taxon>Spermatophyta</taxon>
        <taxon>Magnoliopsida</taxon>
        <taxon>eudicotyledons</taxon>
        <taxon>Gunneridae</taxon>
        <taxon>Pentapetalae</taxon>
        <taxon>asterids</taxon>
        <taxon>campanulids</taxon>
        <taxon>Aquifoliales</taxon>
        <taxon>Aquifoliaceae</taxon>
        <taxon>Ilex</taxon>
    </lineage>
</organism>
<dbReference type="InterPro" id="IPR001345">
    <property type="entry name" value="PG/BPGM_mutase_AS"/>
</dbReference>
<feature type="binding site" evidence="10">
    <location>
        <position position="166"/>
    </location>
    <ligand>
        <name>substrate</name>
    </ligand>
</feature>
<sequence length="518" mass="57294">MFSVTTPLINYRHHLTHKFFPTRTIQNHPNCAFTIRSSSSLQEIEKPAEKSSEQRDLGQKLYASEPFPPIRAAKRVVLVRHGQSTWNEEGRIQGSSDFSVLTQKGEAQAETSRQMLIDDAFDVCFSSPLIRSKRTAEVIWGSRKEEIITDSDLREIDLYSFQGLLKHEGKAKFGAAYRQWQIDAANFNIDDHYPVRELWARARSCWTKILTHESRSALVVAHNAVNQALVATAIGLGTEYFRILLQSNCGVSVLDFNPRAEGGSPYICLNRLNQTPSSPIAGGSSAGRKASVRIILVCHGTSNFDSEVTIPYARDMPMNMLGVIQSQKTAELLLDLKVKTIISSPKQASIETANAISRVQEAADCLGADCVPRYVEMKQMQYLDVENILQQSKKDAIGVQNLPSGWLNGLEDGVLMALWDQSGKAWRSLLAELSSGTEPGNLVVAVGHPAVHIALTGHCLNLTKEWMGSFHLDAGSISVIDFPDGPAGRGVIRCTNYTAHLGRWSIPITRSTLDDEEF</sequence>
<dbReference type="InterPro" id="IPR013078">
    <property type="entry name" value="His_Pase_superF_clade-1"/>
</dbReference>
<feature type="active site" description="Proton donor/acceptor" evidence="9">
    <location>
        <position position="155"/>
    </location>
</feature>
<dbReference type="SUPFAM" id="SSF53254">
    <property type="entry name" value="Phosphoglycerate mutase-like"/>
    <property type="match status" value="2"/>
</dbReference>
<dbReference type="InterPro" id="IPR050275">
    <property type="entry name" value="PGM_Phosphatase"/>
</dbReference>
<dbReference type="EMBL" id="CAUOFW020002458">
    <property type="protein sequence ID" value="CAK9153850.1"/>
    <property type="molecule type" value="Genomic_DNA"/>
</dbReference>
<dbReference type="FunFam" id="3.40.50.1240:FF:000028">
    <property type="entry name" value="Putative 2-carboxy-D-arabinitol-1-phosphatase"/>
    <property type="match status" value="1"/>
</dbReference>
<feature type="binding site" evidence="10">
    <location>
        <begin position="80"/>
        <end position="87"/>
    </location>
    <ligand>
        <name>substrate</name>
    </ligand>
</feature>
<comment type="subcellular location">
    <subcellularLocation>
        <location evidence="1">Plastid</location>
        <location evidence="1">Chloroplast stroma</location>
    </subcellularLocation>
</comment>
<dbReference type="SMART" id="SM00855">
    <property type="entry name" value="PGAM"/>
    <property type="match status" value="2"/>
</dbReference>
<feature type="active site" description="Tele-phosphohistidine intermediate" evidence="9">
    <location>
        <position position="81"/>
    </location>
</feature>
<evidence type="ECO:0000256" key="10">
    <source>
        <dbReference type="PIRSR" id="PIRSR613078-2"/>
    </source>
</evidence>
<comment type="caution">
    <text evidence="11">The sequence shown here is derived from an EMBL/GenBank/DDBJ whole genome shotgun (WGS) entry which is preliminary data.</text>
</comment>
<comment type="catalytic activity">
    <reaction evidence="7">
        <text>2-carboxy-D-arabinitol 1-phosphate + H2O = 2-carboxy-D-arabinitol + phosphate</text>
        <dbReference type="Rhea" id="RHEA:17837"/>
        <dbReference type="ChEBI" id="CHEBI:15377"/>
        <dbReference type="ChEBI" id="CHEBI:43474"/>
        <dbReference type="ChEBI" id="CHEBI:58008"/>
        <dbReference type="ChEBI" id="CHEBI:58185"/>
        <dbReference type="EC" id="3.1.3.63"/>
    </reaction>
</comment>
<evidence type="ECO:0000256" key="2">
    <source>
        <dbReference type="ARBA" id="ARBA00022528"/>
    </source>
</evidence>
<dbReference type="FunFam" id="3.40.50.1240:FF:000018">
    <property type="entry name" value="Phosphoglycerate mutase"/>
    <property type="match status" value="1"/>
</dbReference>
<reference evidence="11 12" key="1">
    <citation type="submission" date="2024-02" db="EMBL/GenBank/DDBJ databases">
        <authorList>
            <person name="Vignale AGUSTIN F."/>
            <person name="Sosa J E."/>
            <person name="Modenutti C."/>
        </authorList>
    </citation>
    <scope>NUCLEOTIDE SEQUENCE [LARGE SCALE GENOMIC DNA]</scope>
</reference>
<evidence type="ECO:0000256" key="7">
    <source>
        <dbReference type="ARBA" id="ARBA00052441"/>
    </source>
</evidence>
<dbReference type="Pfam" id="PF00300">
    <property type="entry name" value="His_Phos_1"/>
    <property type="match status" value="2"/>
</dbReference>
<dbReference type="InterPro" id="IPR029033">
    <property type="entry name" value="His_PPase_superfam"/>
</dbReference>
<evidence type="ECO:0000256" key="5">
    <source>
        <dbReference type="ARBA" id="ARBA00022946"/>
    </source>
</evidence>
<protein>
    <recommendedName>
        <fullName evidence="8">2-carboxy-D-arabinitol-1-phosphatase</fullName>
        <ecNumber evidence="8">3.1.3.63</ecNumber>
    </recommendedName>
</protein>
<dbReference type="PANTHER" id="PTHR48100:SF10">
    <property type="entry name" value="2-CARBOXY-D-ARABINITOL-1-PHOSPHATASE-RELATED"/>
    <property type="match status" value="1"/>
</dbReference>
<name>A0ABC8SAJ9_9AQUA</name>
<comment type="similarity">
    <text evidence="6">Belongs to the phosphoglycerate mutase family.</text>
</comment>
<accession>A0ABC8SAJ9</accession>
<dbReference type="PROSITE" id="PS00175">
    <property type="entry name" value="PG_MUTASE"/>
    <property type="match status" value="1"/>
</dbReference>
<evidence type="ECO:0000256" key="3">
    <source>
        <dbReference type="ARBA" id="ARBA00022640"/>
    </source>
</evidence>
<evidence type="ECO:0000256" key="1">
    <source>
        <dbReference type="ARBA" id="ARBA00004470"/>
    </source>
</evidence>
<dbReference type="GO" id="GO:0047538">
    <property type="term" value="F:2-carboxy-D-arabinitol-1-phosphatase activity"/>
    <property type="evidence" value="ECO:0007669"/>
    <property type="project" value="UniProtKB-EC"/>
</dbReference>
<dbReference type="Gene3D" id="3.40.50.1240">
    <property type="entry name" value="Phosphoglycerate mutase-like"/>
    <property type="match status" value="2"/>
</dbReference>
<dbReference type="Proteomes" id="UP001642360">
    <property type="component" value="Unassembled WGS sequence"/>
</dbReference>
<evidence type="ECO:0000313" key="12">
    <source>
        <dbReference type="Proteomes" id="UP001642360"/>
    </source>
</evidence>
<dbReference type="EC" id="3.1.3.63" evidence="8"/>
<keyword evidence="2" id="KW-0150">Chloroplast</keyword>
<keyword evidence="5" id="KW-0809">Transit peptide</keyword>